<dbReference type="SMART" id="SM00530">
    <property type="entry name" value="HTH_XRE"/>
    <property type="match status" value="1"/>
</dbReference>
<dbReference type="HOGENOM" id="CLU_140230_5_2_5"/>
<organism evidence="3 4">
    <name type="scientific">Tistrella mobilis (strain KA081020-065)</name>
    <dbReference type="NCBI Taxonomy" id="1110502"/>
    <lineage>
        <taxon>Bacteria</taxon>
        <taxon>Pseudomonadati</taxon>
        <taxon>Pseudomonadota</taxon>
        <taxon>Alphaproteobacteria</taxon>
        <taxon>Geminicoccales</taxon>
        <taxon>Geminicoccaceae</taxon>
        <taxon>Tistrella</taxon>
    </lineage>
</organism>
<name>I3TL71_TISMK</name>
<evidence type="ECO:0000313" key="3">
    <source>
        <dbReference type="EMBL" id="AFK53509.1"/>
    </source>
</evidence>
<dbReference type="NCBIfam" id="TIGR02607">
    <property type="entry name" value="antidote_HigA"/>
    <property type="match status" value="1"/>
</dbReference>
<accession>I3TL71</accession>
<dbReference type="EMBL" id="CP003236">
    <property type="protein sequence ID" value="AFK53509.1"/>
    <property type="molecule type" value="Genomic_DNA"/>
</dbReference>
<dbReference type="InterPro" id="IPR001387">
    <property type="entry name" value="Cro/C1-type_HTH"/>
</dbReference>
<evidence type="ECO:0000313" key="4">
    <source>
        <dbReference type="Proteomes" id="UP000005258"/>
    </source>
</evidence>
<dbReference type="GO" id="GO:0003677">
    <property type="term" value="F:DNA binding"/>
    <property type="evidence" value="ECO:0007669"/>
    <property type="project" value="UniProtKB-KW"/>
</dbReference>
<dbReference type="KEGG" id="tmo:TMO_1670"/>
<keyword evidence="1" id="KW-0238">DNA-binding</keyword>
<dbReference type="PANTHER" id="PTHR36924">
    <property type="entry name" value="ANTITOXIN HIGA-1"/>
    <property type="match status" value="1"/>
</dbReference>
<feature type="domain" description="HTH cro/C1-type" evidence="2">
    <location>
        <begin position="22"/>
        <end position="69"/>
    </location>
</feature>
<dbReference type="InterPro" id="IPR013430">
    <property type="entry name" value="Toxin_antidote_HigA"/>
</dbReference>
<dbReference type="PANTHER" id="PTHR36924:SF1">
    <property type="entry name" value="ANTITOXIN HIGA-1"/>
    <property type="match status" value="1"/>
</dbReference>
<dbReference type="SUPFAM" id="SSF47413">
    <property type="entry name" value="lambda repressor-like DNA-binding domains"/>
    <property type="match status" value="1"/>
</dbReference>
<dbReference type="PROSITE" id="PS50943">
    <property type="entry name" value="HTH_CROC1"/>
    <property type="match status" value="1"/>
</dbReference>
<dbReference type="Pfam" id="PF01381">
    <property type="entry name" value="HTH_3"/>
    <property type="match status" value="1"/>
</dbReference>
<sequence length="97" mass="10680">MPTKYEPIHPGEILSTEFLDPLGVSATELARAIHVPPNRVTRLINGQAAVTPDTALRLARALRTTPEFWLNLQMRFDLDMAADAGGVMDDIQPIVVM</sequence>
<evidence type="ECO:0000259" key="2">
    <source>
        <dbReference type="PROSITE" id="PS50943"/>
    </source>
</evidence>
<dbReference type="Gene3D" id="1.10.260.40">
    <property type="entry name" value="lambda repressor-like DNA-binding domains"/>
    <property type="match status" value="1"/>
</dbReference>
<dbReference type="CDD" id="cd00093">
    <property type="entry name" value="HTH_XRE"/>
    <property type="match status" value="1"/>
</dbReference>
<reference evidence="3 4" key="1">
    <citation type="journal article" date="2012" name="J. Am. Chem. Soc.">
        <title>Bacterial biosynthesis and maturation of the didemnin anti-cancer agents.</title>
        <authorList>
            <person name="Xu Y."/>
            <person name="Kersten R.D."/>
            <person name="Nam S.J."/>
            <person name="Lu L."/>
            <person name="Al-Suwailem A.M."/>
            <person name="Zheng H."/>
            <person name="Fenical W."/>
            <person name="Dorrestein P.C."/>
            <person name="Moore B.S."/>
            <person name="Qian P.Y."/>
        </authorList>
    </citation>
    <scope>NUCLEOTIDE SEQUENCE [LARGE SCALE GENOMIC DNA]</scope>
    <source>
        <strain evidence="3 4">KA081020-065</strain>
    </source>
</reference>
<dbReference type="PATRIC" id="fig|1110502.3.peg.1719"/>
<gene>
    <name evidence="3" type="primary">vapI</name>
    <name evidence="3" type="ordered locus">TMO_1670</name>
</gene>
<keyword evidence="4" id="KW-1185">Reference proteome</keyword>
<protein>
    <submittedName>
        <fullName evidence="3">XRE family plasmid maintenance system antidote protein</fullName>
    </submittedName>
</protein>
<dbReference type="InterPro" id="IPR010982">
    <property type="entry name" value="Lambda_DNA-bd_dom_sf"/>
</dbReference>
<dbReference type="eggNOG" id="COG3093">
    <property type="taxonomic scope" value="Bacteria"/>
</dbReference>
<dbReference type="Proteomes" id="UP000005258">
    <property type="component" value="Chromosome"/>
</dbReference>
<proteinExistence type="predicted"/>
<evidence type="ECO:0000256" key="1">
    <source>
        <dbReference type="ARBA" id="ARBA00023125"/>
    </source>
</evidence>
<dbReference type="RefSeq" id="WP_014745187.1">
    <property type="nucleotide sequence ID" value="NC_017956.1"/>
</dbReference>
<dbReference type="AlphaFoldDB" id="I3TL71"/>